<proteinExistence type="predicted"/>
<reference evidence="1 2" key="1">
    <citation type="submission" date="2018-04" db="EMBL/GenBank/DDBJ databases">
        <title>Thalassorhabdus spongiae gen. nov., sp. nov., isolated from a marine sponge in South-West Iceland.</title>
        <authorList>
            <person name="Knobloch S."/>
            <person name="Daussin A."/>
            <person name="Johannsson R."/>
            <person name="Marteinsson V.T."/>
        </authorList>
    </citation>
    <scope>NUCLEOTIDE SEQUENCE [LARGE SCALE GENOMIC DNA]</scope>
    <source>
        <strain evidence="1 2">Hp12</strain>
    </source>
</reference>
<name>A0A2V1H4Q2_9GAMM</name>
<dbReference type="Proteomes" id="UP000244906">
    <property type="component" value="Unassembled WGS sequence"/>
</dbReference>
<dbReference type="EMBL" id="QDDL01000001">
    <property type="protein sequence ID" value="PVZ71755.1"/>
    <property type="molecule type" value="Genomic_DNA"/>
</dbReference>
<dbReference type="RefSeq" id="WP_116685344.1">
    <property type="nucleotide sequence ID" value="NZ_CAWNYD010000001.1"/>
</dbReference>
<comment type="caution">
    <text evidence="1">The sequence shown here is derived from an EMBL/GenBank/DDBJ whole genome shotgun (WGS) entry which is preliminary data.</text>
</comment>
<gene>
    <name evidence="1" type="ORF">DC094_01640</name>
</gene>
<keyword evidence="2" id="KW-1185">Reference proteome</keyword>
<dbReference type="AlphaFoldDB" id="A0A2V1H4Q2"/>
<dbReference type="OrthoDB" id="6398229at2"/>
<dbReference type="InterPro" id="IPR043733">
    <property type="entry name" value="DUF5677"/>
</dbReference>
<sequence length="291" mass="34697">MDEIEAIISRYDEEYVGDSLKSLDDINRFTGTFVKDVAEIYDCITRVRNIERNPSGFDLNDAPILGLLTRIWKLLKEIVTYYEKDNAEIISILERPLIEAAITAEYLLMSDSAVIDDYRKCSYKDRLRMLRELKEGSRFFETKAGKRLLKSVQEKMDLEGFSEDDFKEQKKNRWRLQGKTFFDIFKTITDEDLYKYTYGMMSESIHGSWNESMDWCLQKNEDETFSVYPFYHEADVRYISPTLKFCNESYRLWLRRIDCEDENMTNVLDWIERVNNRIFMIFDQKYDGPNG</sequence>
<evidence type="ECO:0000313" key="1">
    <source>
        <dbReference type="EMBL" id="PVZ71755.1"/>
    </source>
</evidence>
<accession>A0A2V1H4Q2</accession>
<dbReference type="Pfam" id="PF18928">
    <property type="entry name" value="DUF5677"/>
    <property type="match status" value="1"/>
</dbReference>
<organism evidence="1 2">
    <name type="scientific">Pelagibaculum spongiae</name>
    <dbReference type="NCBI Taxonomy" id="2080658"/>
    <lineage>
        <taxon>Bacteria</taxon>
        <taxon>Pseudomonadati</taxon>
        <taxon>Pseudomonadota</taxon>
        <taxon>Gammaproteobacteria</taxon>
        <taxon>Oceanospirillales</taxon>
        <taxon>Pelagibaculum</taxon>
    </lineage>
</organism>
<evidence type="ECO:0000313" key="2">
    <source>
        <dbReference type="Proteomes" id="UP000244906"/>
    </source>
</evidence>
<protein>
    <submittedName>
        <fullName evidence="1">Uncharacterized protein</fullName>
    </submittedName>
</protein>